<name>A0ABR4XQL1_9LACO</name>
<accession>A0ABR4XQL1</accession>
<dbReference type="Proteomes" id="UP000030023">
    <property type="component" value="Unassembled WGS sequence"/>
</dbReference>
<keyword evidence="2" id="KW-1185">Reference proteome</keyword>
<dbReference type="EMBL" id="AXCV01000219">
    <property type="protein sequence ID" value="KGO31763.1"/>
    <property type="molecule type" value="Genomic_DNA"/>
</dbReference>
<proteinExistence type="predicted"/>
<reference evidence="1 2" key="1">
    <citation type="journal article" date="2014" name="Antonie Van Leeuwenhoek">
        <title>Oenococcus alcoholitolerans sp. nov., a lactic acid bacteria isolated from cachaca and ethanol fermentation processes.</title>
        <authorList>
            <person name="Badotti F."/>
            <person name="Moreira A.P."/>
            <person name="Tonon L.A."/>
            <person name="de Lucena B.T."/>
            <person name="Gomes Fde C."/>
            <person name="Kruger R."/>
            <person name="Thompson C.C."/>
            <person name="de Morais M.A.Jr."/>
            <person name="Rosa C.A."/>
            <person name="Thompson F.L."/>
        </authorList>
    </citation>
    <scope>NUCLEOTIDE SEQUENCE [LARGE SCALE GENOMIC DNA]</scope>
    <source>
        <strain evidence="1 2">UFRJ-M7.2.18</strain>
    </source>
</reference>
<sequence>MINDEEIIIQKIDQLCQEDNDRNNYYMLRYDDLFKASGLDEEDFIRQLLKMKEKYAFDFNGQIISTSSTKHFVHDQYIENTFRIDMVRNKEI</sequence>
<evidence type="ECO:0000313" key="1">
    <source>
        <dbReference type="EMBL" id="KGO31763.1"/>
    </source>
</evidence>
<organism evidence="1 2">
    <name type="scientific">Oenococcus alcoholitolerans</name>
    <dbReference type="NCBI Taxonomy" id="931074"/>
    <lineage>
        <taxon>Bacteria</taxon>
        <taxon>Bacillati</taxon>
        <taxon>Bacillota</taxon>
        <taxon>Bacilli</taxon>
        <taxon>Lactobacillales</taxon>
        <taxon>Lactobacillaceae</taxon>
        <taxon>Oenococcus</taxon>
    </lineage>
</organism>
<protein>
    <submittedName>
        <fullName evidence="1">Uncharacterized protein</fullName>
    </submittedName>
</protein>
<evidence type="ECO:0000313" key="2">
    <source>
        <dbReference type="Proteomes" id="UP000030023"/>
    </source>
</evidence>
<gene>
    <name evidence="1" type="ORF">Q757_05205</name>
</gene>
<comment type="caution">
    <text evidence="1">The sequence shown here is derived from an EMBL/GenBank/DDBJ whole genome shotgun (WGS) entry which is preliminary data.</text>
</comment>